<dbReference type="CDD" id="cd05233">
    <property type="entry name" value="SDR_c"/>
    <property type="match status" value="1"/>
</dbReference>
<dbReference type="SMART" id="SM00822">
    <property type="entry name" value="PKS_KR"/>
    <property type="match status" value="1"/>
</dbReference>
<comment type="similarity">
    <text evidence="1">Belongs to the short-chain dehydrogenases/reductases (SDR) family.</text>
</comment>
<sequence length="263" mass="27415">MNYADMFRLEGQVALVVGGGSGIGQASAEALAAHGARVVVADARLEAARQTAGRVQAAGGEAEAVELDILDGAAVRARVEETVGRHGRLDTAVTTPSINVRKPLLEYTDEEFERVVMLNLKGTFHVLAEAGRAMARQGSGSLIAFSSIRSLVVEPGQGVYAATKAGTVQMVRALAAELGPRGVRANAIGPGVIDTPLTAPIKNQPDWYAAYGAKSVFGRWGKPEEVAGAVVFLASRASSYVTGTILFVDGGWTAVDGRFNPPL</sequence>
<dbReference type="PANTHER" id="PTHR24321:SF15">
    <property type="entry name" value="OXIDOREDUCTASE UCPA"/>
    <property type="match status" value="1"/>
</dbReference>
<dbReference type="Pfam" id="PF13561">
    <property type="entry name" value="adh_short_C2"/>
    <property type="match status" value="1"/>
</dbReference>
<dbReference type="SUPFAM" id="SSF51735">
    <property type="entry name" value="NAD(P)-binding Rossmann-fold domains"/>
    <property type="match status" value="1"/>
</dbReference>
<dbReference type="InterPro" id="IPR036291">
    <property type="entry name" value="NAD(P)-bd_dom_sf"/>
</dbReference>
<dbReference type="Proteomes" id="UP000265715">
    <property type="component" value="Unassembled WGS sequence"/>
</dbReference>
<evidence type="ECO:0000259" key="3">
    <source>
        <dbReference type="SMART" id="SM00822"/>
    </source>
</evidence>
<organism evidence="4 5">
    <name type="scientific">Calidithermus terrae</name>
    <dbReference type="NCBI Taxonomy" id="1408545"/>
    <lineage>
        <taxon>Bacteria</taxon>
        <taxon>Thermotogati</taxon>
        <taxon>Deinococcota</taxon>
        <taxon>Deinococci</taxon>
        <taxon>Thermales</taxon>
        <taxon>Thermaceae</taxon>
        <taxon>Calidithermus</taxon>
    </lineage>
</organism>
<dbReference type="EC" id="1.1.1.100" evidence="4"/>
<dbReference type="PANTHER" id="PTHR24321">
    <property type="entry name" value="DEHYDROGENASES, SHORT CHAIN"/>
    <property type="match status" value="1"/>
</dbReference>
<feature type="domain" description="Ketoreductase" evidence="3">
    <location>
        <begin position="12"/>
        <end position="191"/>
    </location>
</feature>
<dbReference type="Gene3D" id="3.40.50.720">
    <property type="entry name" value="NAD(P)-binding Rossmann-like Domain"/>
    <property type="match status" value="1"/>
</dbReference>
<dbReference type="EMBL" id="QXDL01000013">
    <property type="protein sequence ID" value="RIH90288.1"/>
    <property type="molecule type" value="Genomic_DNA"/>
</dbReference>
<comment type="caution">
    <text evidence="4">The sequence shown here is derived from an EMBL/GenBank/DDBJ whole genome shotgun (WGS) entry which is preliminary data.</text>
</comment>
<keyword evidence="2 4" id="KW-0560">Oxidoreductase</keyword>
<protein>
    <submittedName>
        <fullName evidence="4">3-oxoacyl-[acyl-carrier-protein] reductase FabG</fullName>
        <ecNumber evidence="4">1.1.1.100</ecNumber>
    </submittedName>
</protein>
<dbReference type="PRINTS" id="PR00081">
    <property type="entry name" value="GDHRDH"/>
</dbReference>
<accession>A0A399F236</accession>
<evidence type="ECO:0000313" key="4">
    <source>
        <dbReference type="EMBL" id="RIH90288.1"/>
    </source>
</evidence>
<dbReference type="AlphaFoldDB" id="A0A399F236"/>
<dbReference type="OrthoDB" id="286404at2"/>
<proteinExistence type="inferred from homology"/>
<dbReference type="FunFam" id="3.40.50.720:FF:000084">
    <property type="entry name" value="Short-chain dehydrogenase reductase"/>
    <property type="match status" value="1"/>
</dbReference>
<dbReference type="InterPro" id="IPR002347">
    <property type="entry name" value="SDR_fam"/>
</dbReference>
<reference evidence="4 5" key="1">
    <citation type="submission" date="2018-08" db="EMBL/GenBank/DDBJ databases">
        <title>Meiothermus terrae DSM 26712 genome sequencing project.</title>
        <authorList>
            <person name="Da Costa M.S."/>
            <person name="Albuquerque L."/>
            <person name="Raposo P."/>
            <person name="Froufe H.J.C."/>
            <person name="Barroso C.S."/>
            <person name="Egas C."/>
        </authorList>
    </citation>
    <scope>NUCLEOTIDE SEQUENCE [LARGE SCALE GENOMIC DNA]</scope>
    <source>
        <strain evidence="4 5">DSM 26712</strain>
    </source>
</reference>
<evidence type="ECO:0000256" key="1">
    <source>
        <dbReference type="ARBA" id="ARBA00006484"/>
    </source>
</evidence>
<dbReference type="InterPro" id="IPR057326">
    <property type="entry name" value="KR_dom"/>
</dbReference>
<dbReference type="PROSITE" id="PS00061">
    <property type="entry name" value="ADH_SHORT"/>
    <property type="match status" value="1"/>
</dbReference>
<evidence type="ECO:0000313" key="5">
    <source>
        <dbReference type="Proteomes" id="UP000265715"/>
    </source>
</evidence>
<dbReference type="RefSeq" id="WP_119313818.1">
    <property type="nucleotide sequence ID" value="NZ_QXDL01000013.1"/>
</dbReference>
<dbReference type="InterPro" id="IPR020904">
    <property type="entry name" value="Sc_DH/Rdtase_CS"/>
</dbReference>
<dbReference type="GO" id="GO:0004316">
    <property type="term" value="F:3-oxoacyl-[acyl-carrier-protein] reductase (NADPH) activity"/>
    <property type="evidence" value="ECO:0007669"/>
    <property type="project" value="UniProtKB-EC"/>
</dbReference>
<gene>
    <name evidence="4" type="primary">fabG_1</name>
    <name evidence="4" type="ORF">Mterra_00597</name>
</gene>
<keyword evidence="5" id="KW-1185">Reference proteome</keyword>
<evidence type="ECO:0000256" key="2">
    <source>
        <dbReference type="ARBA" id="ARBA00023002"/>
    </source>
</evidence>
<name>A0A399F236_9DEIN</name>